<feature type="region of interest" description="Disordered" evidence="1">
    <location>
        <begin position="1"/>
        <end position="323"/>
    </location>
</feature>
<feature type="domain" description="DUF6532" evidence="2">
    <location>
        <begin position="391"/>
        <end position="637"/>
    </location>
</feature>
<proteinExistence type="predicted"/>
<feature type="compositionally biased region" description="Polar residues" evidence="1">
    <location>
        <begin position="108"/>
        <end position="129"/>
    </location>
</feature>
<dbReference type="Pfam" id="PF20149">
    <property type="entry name" value="DUF6532"/>
    <property type="match status" value="1"/>
</dbReference>
<reference evidence="3" key="1">
    <citation type="submission" date="2020-05" db="EMBL/GenBank/DDBJ databases">
        <title>Mycena genomes resolve the evolution of fungal bioluminescence.</title>
        <authorList>
            <person name="Tsai I.J."/>
        </authorList>
    </citation>
    <scope>NUCLEOTIDE SEQUENCE</scope>
    <source>
        <strain evidence="3">160909Yilan</strain>
    </source>
</reference>
<dbReference type="EMBL" id="JACAZH010000006">
    <property type="protein sequence ID" value="KAF7366471.1"/>
    <property type="molecule type" value="Genomic_DNA"/>
</dbReference>
<organism evidence="3 4">
    <name type="scientific">Mycena sanguinolenta</name>
    <dbReference type="NCBI Taxonomy" id="230812"/>
    <lineage>
        <taxon>Eukaryota</taxon>
        <taxon>Fungi</taxon>
        <taxon>Dikarya</taxon>
        <taxon>Basidiomycota</taxon>
        <taxon>Agaricomycotina</taxon>
        <taxon>Agaricomycetes</taxon>
        <taxon>Agaricomycetidae</taxon>
        <taxon>Agaricales</taxon>
        <taxon>Marasmiineae</taxon>
        <taxon>Mycenaceae</taxon>
        <taxon>Mycena</taxon>
    </lineage>
</organism>
<dbReference type="OrthoDB" id="3056207at2759"/>
<dbReference type="AlphaFoldDB" id="A0A8H6YY88"/>
<accession>A0A8H6YY88</accession>
<sequence>MQDSDDELSATSDEEENLTRAEKAKRTRALNLAQEEAANKKLTEETAGGRRAKNKALQDKVWDTSRNTNTSRKRAVSSSAEPVKTAKKTKANHHEEPDDMEVDEETPRSQAVVKNSSKTTRSKGSQGQDPQKAKGSGKEVQASTRRYQLTIDTESDEDSAAPQADVSSEPSGTNAATGKSVKAAPIRNKPTPKSKITETVDNEHENDDIPSQSEGEQVHSDPSQSEPEDGPVDVVREGAQIIERNSKQISSTADNSDSDPGDEDQQPRPRHCRQASLSSRGSLPPDTDLDFDLENDIDDDEVEDIGKKDTPEPVKKRKVSAQQLKYEQEKTAIRSLNVVQPSRKKHQAPTTVESDWDDTARIAFPKTASQIKLLDQTPLLKTIIKAAIQLHLCDIAFKAGYESTVSRPAIVRRLMRLSAKKQPNGLHIEDRAKRDLAFCGYLAPLILTRGSNMRSGLRTSAISKVATHYELNKPGTTPSQVRSIVRQLLDQQRYIFPYAPTPTPRAGTSADAVLDSTDLPSMAADETDNAIGANATKKGIKSFVLGLPFHAPAIVDVIHEAWWSGGKALGSKYIDKLRSNRADRPEELVLPDAMICLAGANIWAALRAWETGRYVEAKEFSQERLENTYTSLQAVLETQRNGLSAKNFNKTMHELYKKVTQSNSSEAALGSANSVICLPIDID</sequence>
<feature type="compositionally biased region" description="Polar residues" evidence="1">
    <location>
        <begin position="165"/>
        <end position="177"/>
    </location>
</feature>
<protein>
    <recommendedName>
        <fullName evidence="2">DUF6532 domain-containing protein</fullName>
    </recommendedName>
</protein>
<feature type="compositionally biased region" description="Acidic residues" evidence="1">
    <location>
        <begin position="287"/>
        <end position="303"/>
    </location>
</feature>
<name>A0A8H6YY88_9AGAR</name>
<feature type="compositionally biased region" description="Acidic residues" evidence="1">
    <location>
        <begin position="1"/>
        <end position="16"/>
    </location>
</feature>
<comment type="caution">
    <text evidence="3">The sequence shown here is derived from an EMBL/GenBank/DDBJ whole genome shotgun (WGS) entry which is preliminary data.</text>
</comment>
<feature type="compositionally biased region" description="Basic and acidic residues" evidence="1">
    <location>
        <begin position="304"/>
        <end position="314"/>
    </location>
</feature>
<evidence type="ECO:0000313" key="4">
    <source>
        <dbReference type="Proteomes" id="UP000623467"/>
    </source>
</evidence>
<feature type="compositionally biased region" description="Polar residues" evidence="1">
    <location>
        <begin position="141"/>
        <end position="152"/>
    </location>
</feature>
<feature type="compositionally biased region" description="Polar residues" evidence="1">
    <location>
        <begin position="64"/>
        <end position="80"/>
    </location>
</feature>
<evidence type="ECO:0000313" key="3">
    <source>
        <dbReference type="EMBL" id="KAF7366471.1"/>
    </source>
</evidence>
<dbReference type="Proteomes" id="UP000623467">
    <property type="component" value="Unassembled WGS sequence"/>
</dbReference>
<evidence type="ECO:0000259" key="2">
    <source>
        <dbReference type="Pfam" id="PF20149"/>
    </source>
</evidence>
<dbReference type="InterPro" id="IPR045341">
    <property type="entry name" value="DUF6532"/>
</dbReference>
<gene>
    <name evidence="3" type="ORF">MSAN_00904100</name>
</gene>
<evidence type="ECO:0000256" key="1">
    <source>
        <dbReference type="SAM" id="MobiDB-lite"/>
    </source>
</evidence>
<feature type="compositionally biased region" description="Polar residues" evidence="1">
    <location>
        <begin position="209"/>
        <end position="225"/>
    </location>
</feature>
<keyword evidence="4" id="KW-1185">Reference proteome</keyword>
<feature type="compositionally biased region" description="Basic and acidic residues" evidence="1">
    <location>
        <begin position="37"/>
        <end position="48"/>
    </location>
</feature>